<dbReference type="AlphaFoldDB" id="A0A433CX02"/>
<feature type="region of interest" description="Disordered" evidence="1">
    <location>
        <begin position="302"/>
        <end position="378"/>
    </location>
</feature>
<protein>
    <submittedName>
        <fullName evidence="2">Uncharacterized protein</fullName>
    </submittedName>
</protein>
<gene>
    <name evidence="2" type="ORF">BC936DRAFT_137602</name>
</gene>
<sequence>MAQGQFSFTYKPRIWNFPPPHRLLSVSEMDSPRSQKPHQWNAPDAGNQTPRLHFPRTGDAVRCESPSPSPRFQHANQDDEPETPIGEIKHAQLVNLDDLRRTANLTQRAHLRHIRYGKMFRLAVEDAMRHITTRPHPEPKTTSDSLSQSPIGQSTSTSNPPGTGPMRLRVITIMHGQDKNTAGSVTPITTDSFDALVCSVKLIHDIDDDVQVELILNRGGGVKISQRNMSELRKDDVLVVKIIGSIHERRTAHKGPHLVFSKRSPLYQSPNELTPILAGFPADSSSADTSLIFTKPRFPRLNKIKPDSSDASPVQDTFDFKPPSLQAQTPLVPPKPKSVTQILSESNAKASTSSSRRSPSPPPLPQRSPSRLHFFPKSPQRTASLRTASLRTATAERSNSLRTRPVHVSPAFSRVPMVVPSDDEFFLIISPLVCDKGHRSAFPNHPFMLNYVRDRISGTSTVSELKDLLKKFQACPDLTLYFHDTELAGETKRLCDLGVRTGSVLFPFHDRSLREAHVTLPNTKRS</sequence>
<name>A0A433CX02_9FUNG</name>
<evidence type="ECO:0000256" key="1">
    <source>
        <dbReference type="SAM" id="MobiDB-lite"/>
    </source>
</evidence>
<dbReference type="EMBL" id="RBNI01011661">
    <property type="protein sequence ID" value="RUP43102.1"/>
    <property type="molecule type" value="Genomic_DNA"/>
</dbReference>
<proteinExistence type="predicted"/>
<dbReference type="OrthoDB" id="10673131at2759"/>
<dbReference type="Proteomes" id="UP000268093">
    <property type="component" value="Unassembled WGS sequence"/>
</dbReference>
<reference evidence="2 3" key="1">
    <citation type="journal article" date="2018" name="New Phytol.">
        <title>Phylogenomics of Endogonaceae and evolution of mycorrhizas within Mucoromycota.</title>
        <authorList>
            <person name="Chang Y."/>
            <person name="Desiro A."/>
            <person name="Na H."/>
            <person name="Sandor L."/>
            <person name="Lipzen A."/>
            <person name="Clum A."/>
            <person name="Barry K."/>
            <person name="Grigoriev I.V."/>
            <person name="Martin F.M."/>
            <person name="Stajich J.E."/>
            <person name="Smith M.E."/>
            <person name="Bonito G."/>
            <person name="Spatafora J.W."/>
        </authorList>
    </citation>
    <scope>NUCLEOTIDE SEQUENCE [LARGE SCALE GENOMIC DNA]</scope>
    <source>
        <strain evidence="2 3">GMNB39</strain>
    </source>
</reference>
<comment type="caution">
    <text evidence="2">The sequence shown here is derived from an EMBL/GenBank/DDBJ whole genome shotgun (WGS) entry which is preliminary data.</text>
</comment>
<feature type="compositionally biased region" description="Polar residues" evidence="1">
    <location>
        <begin position="338"/>
        <end position="350"/>
    </location>
</feature>
<evidence type="ECO:0000313" key="3">
    <source>
        <dbReference type="Proteomes" id="UP000268093"/>
    </source>
</evidence>
<keyword evidence="3" id="KW-1185">Reference proteome</keyword>
<organism evidence="2 3">
    <name type="scientific">Jimgerdemannia flammicorona</name>
    <dbReference type="NCBI Taxonomy" id="994334"/>
    <lineage>
        <taxon>Eukaryota</taxon>
        <taxon>Fungi</taxon>
        <taxon>Fungi incertae sedis</taxon>
        <taxon>Mucoromycota</taxon>
        <taxon>Mucoromycotina</taxon>
        <taxon>Endogonomycetes</taxon>
        <taxon>Endogonales</taxon>
        <taxon>Endogonaceae</taxon>
        <taxon>Jimgerdemannia</taxon>
    </lineage>
</organism>
<feature type="region of interest" description="Disordered" evidence="1">
    <location>
        <begin position="133"/>
        <end position="166"/>
    </location>
</feature>
<feature type="compositionally biased region" description="Polar residues" evidence="1">
    <location>
        <begin position="142"/>
        <end position="161"/>
    </location>
</feature>
<accession>A0A433CX02</accession>
<evidence type="ECO:0000313" key="2">
    <source>
        <dbReference type="EMBL" id="RUP43102.1"/>
    </source>
</evidence>
<feature type="region of interest" description="Disordered" evidence="1">
    <location>
        <begin position="26"/>
        <end position="84"/>
    </location>
</feature>